<evidence type="ECO:0000256" key="1">
    <source>
        <dbReference type="SAM" id="Phobius"/>
    </source>
</evidence>
<keyword evidence="3" id="KW-1185">Reference proteome</keyword>
<dbReference type="Proteomes" id="UP000284178">
    <property type="component" value="Unassembled WGS sequence"/>
</dbReference>
<dbReference type="EMBL" id="QRUP01000006">
    <property type="protein sequence ID" value="RGR75040.1"/>
    <property type="molecule type" value="Genomic_DNA"/>
</dbReference>
<feature type="transmembrane region" description="Helical" evidence="1">
    <location>
        <begin position="48"/>
        <end position="69"/>
    </location>
</feature>
<sequence>MKKMRSVLNKTELAGGVLFPLFTLFLILRDDPLTTNLSWVGNGLGYRLLLVLWAIAGALVFRAMIRALAEALNVSLQRREDLTFLLMIASMLVPYLPESFPFLAQLHILVSNLAFLALNLLILRVFYAGQRRRWQLGRWGMEMTAGILVVCALLYIRFLSVNSLLEMFYTAAMAWLLILARRKCGPVPQDKRPDSFQ</sequence>
<dbReference type="RefSeq" id="WP_117894536.1">
    <property type="nucleotide sequence ID" value="NZ_CABJCV010000006.1"/>
</dbReference>
<dbReference type="AlphaFoldDB" id="A0A412G3F2"/>
<dbReference type="GeneID" id="83015027"/>
<proteinExistence type="predicted"/>
<evidence type="ECO:0008006" key="4">
    <source>
        <dbReference type="Google" id="ProtNLM"/>
    </source>
</evidence>
<gene>
    <name evidence="2" type="ORF">DWY25_06360</name>
</gene>
<protein>
    <recommendedName>
        <fullName evidence="4">DUF998 domain-containing protein</fullName>
    </recommendedName>
</protein>
<name>A0A412G3F2_9FIRM</name>
<feature type="transmembrane region" description="Helical" evidence="1">
    <location>
        <begin position="81"/>
        <end position="97"/>
    </location>
</feature>
<keyword evidence="1" id="KW-0472">Membrane</keyword>
<organism evidence="2 3">
    <name type="scientific">Holdemania filiformis</name>
    <dbReference type="NCBI Taxonomy" id="61171"/>
    <lineage>
        <taxon>Bacteria</taxon>
        <taxon>Bacillati</taxon>
        <taxon>Bacillota</taxon>
        <taxon>Erysipelotrichia</taxon>
        <taxon>Erysipelotrichales</taxon>
        <taxon>Erysipelotrichaceae</taxon>
        <taxon>Holdemania</taxon>
    </lineage>
</organism>
<accession>A0A412G3F2</accession>
<reference evidence="2 3" key="1">
    <citation type="submission" date="2018-08" db="EMBL/GenBank/DDBJ databases">
        <title>A genome reference for cultivated species of the human gut microbiota.</title>
        <authorList>
            <person name="Zou Y."/>
            <person name="Xue W."/>
            <person name="Luo G."/>
        </authorList>
    </citation>
    <scope>NUCLEOTIDE SEQUENCE [LARGE SCALE GENOMIC DNA]</scope>
    <source>
        <strain evidence="2 3">AF24-29</strain>
    </source>
</reference>
<keyword evidence="1" id="KW-0812">Transmembrane</keyword>
<feature type="transmembrane region" description="Helical" evidence="1">
    <location>
        <begin position="139"/>
        <end position="158"/>
    </location>
</feature>
<evidence type="ECO:0000313" key="2">
    <source>
        <dbReference type="EMBL" id="RGR75040.1"/>
    </source>
</evidence>
<comment type="caution">
    <text evidence="2">The sequence shown here is derived from an EMBL/GenBank/DDBJ whole genome shotgun (WGS) entry which is preliminary data.</text>
</comment>
<evidence type="ECO:0000313" key="3">
    <source>
        <dbReference type="Proteomes" id="UP000284178"/>
    </source>
</evidence>
<feature type="transmembrane region" description="Helical" evidence="1">
    <location>
        <begin position="103"/>
        <end position="127"/>
    </location>
</feature>
<keyword evidence="1" id="KW-1133">Transmembrane helix</keyword>
<feature type="transmembrane region" description="Helical" evidence="1">
    <location>
        <begin position="12"/>
        <end position="28"/>
    </location>
</feature>